<dbReference type="FunFam" id="3.40.630.10:FF:000065">
    <property type="entry name" value="Transferrin receptor 1b"/>
    <property type="match status" value="1"/>
</dbReference>
<dbReference type="InterPro" id="IPR039373">
    <property type="entry name" value="Peptidase_M28B"/>
</dbReference>
<dbReference type="GO" id="GO:0042470">
    <property type="term" value="C:melanosome"/>
    <property type="evidence" value="ECO:0007669"/>
    <property type="project" value="UniProtKB-SubCell"/>
</dbReference>
<feature type="domain" description="PA" evidence="12">
    <location>
        <begin position="227"/>
        <end position="292"/>
    </location>
</feature>
<dbReference type="Gene3D" id="1.20.930.40">
    <property type="entry name" value="Transferrin receptor-like, dimerisation domain"/>
    <property type="match status" value="1"/>
</dbReference>
<dbReference type="InterPro" id="IPR003137">
    <property type="entry name" value="PA_domain"/>
</dbReference>
<evidence type="ECO:0000256" key="5">
    <source>
        <dbReference type="ARBA" id="ARBA00022989"/>
    </source>
</evidence>
<dbReference type="GO" id="GO:0004998">
    <property type="term" value="F:transferrin receptor activity"/>
    <property type="evidence" value="ECO:0007669"/>
    <property type="project" value="UniProtKB-UniRule"/>
</dbReference>
<comment type="PTM">
    <text evidence="10">Stearoylated.</text>
</comment>
<feature type="region of interest" description="Disordered" evidence="11">
    <location>
        <begin position="46"/>
        <end position="67"/>
    </location>
</feature>
<comment type="similarity">
    <text evidence="1 10">Belongs to the peptidase M28 family. M28B subfamily.</text>
</comment>
<sequence length="785" mass="86903">MESTMGQARSAVSKLFGGERIYTRFNPAQDVDGDSSQVEMKLATDVDEEAPSSAVDRRAHNTNGPRLRRPGKNVAFIAISIFLIFIIGFLIGYLTNRRQEAESTVCRHDVSTVEPPRKWRDVEVDPELDWSDIRNLLQERLTAEGFSSRLSELSLDSHEAGSNEDRLLANKVHDAFKTYDMYPWNDEHFVKIQILPRDSSNRVLFGQELIGVTRGYLSYSATGTRQGRVVYANYGKPDDFKYMTDMKIDLNGTVVLLRAGKISFAEKVANAAKLKAAAVLIYQDPADYSSVSTTELYGHVHLGSGDPYTPGFPSFNHTQFPPVKSSGLPEILAQTITADMATKIVKKMGGISAPSSWSEGRLPGFSRYNLGGENDTVTVEVNNVLVERKIHNVFGVIKGLVDSDRYVVIGAQRDSWGPGYGKSTVGTSILLELARAISDMVKNGNFQPRRSIVFASWSAGEYGSVGATEWLEGYLTSLGLKAFSYINLDGAITGHETFKAAASPLLYTLIQNTMKEIKSPIRPEPSAKSLYEQVAGSDWEGAVMEAMQMEDSAYPFMAFSGIPSVSFRFAALEGSGDYPYFGTVLDTKQRLDQAAGQRTAQFAASAAQFAGQMALRLVHDHLLRLDVERYARRLRSFGSKIKFRVYQAKQSGVLSGTQMEALSVDWLTSAVGSYNRASDDLLRDIENSDLSEVEMCRTLNDRMMRVESNLLSPYVSPKDTPFRHIVFGSGSHTMQALLDHLNAIKERLPDSDQDLFRNQFALATWTVQSCANSLAGDVWAMNNQI</sequence>
<keyword evidence="7" id="KW-1015">Disulfide bond</keyword>
<evidence type="ECO:0000256" key="7">
    <source>
        <dbReference type="ARBA" id="ARBA00023157"/>
    </source>
</evidence>
<keyword evidence="2 10" id="KW-1003">Cell membrane</keyword>
<dbReference type="SUPFAM" id="SSF52025">
    <property type="entry name" value="PA domain"/>
    <property type="match status" value="1"/>
</dbReference>
<evidence type="ECO:0000256" key="11">
    <source>
        <dbReference type="SAM" id="MobiDB-lite"/>
    </source>
</evidence>
<gene>
    <name evidence="15" type="ORF">ANANG_G00082590</name>
</gene>
<dbReference type="InterPro" id="IPR036757">
    <property type="entry name" value="TFR-like_dimer_dom_sf"/>
</dbReference>
<dbReference type="Gene3D" id="3.50.30.30">
    <property type="match status" value="1"/>
</dbReference>
<feature type="domain" description="Peptidase M28" evidence="14">
    <location>
        <begin position="392"/>
        <end position="530"/>
    </location>
</feature>
<keyword evidence="3 10" id="KW-0812">Transmembrane</keyword>
<keyword evidence="6 10" id="KW-0472">Membrane</keyword>
<feature type="transmembrane region" description="Helical" evidence="10">
    <location>
        <begin position="74"/>
        <end position="94"/>
    </location>
</feature>
<dbReference type="GO" id="GO:0009897">
    <property type="term" value="C:external side of plasma membrane"/>
    <property type="evidence" value="ECO:0007669"/>
    <property type="project" value="TreeGrafter"/>
</dbReference>
<dbReference type="GO" id="GO:0031623">
    <property type="term" value="P:receptor internalization"/>
    <property type="evidence" value="ECO:0007669"/>
    <property type="project" value="UniProtKB-UniRule"/>
</dbReference>
<accession>A0A9D3S526</accession>
<dbReference type="InterPro" id="IPR046450">
    <property type="entry name" value="PA_dom_sf"/>
</dbReference>
<dbReference type="Gene3D" id="3.40.630.10">
    <property type="entry name" value="Zn peptidases"/>
    <property type="match status" value="1"/>
</dbReference>
<keyword evidence="8 10" id="KW-0675">Receptor</keyword>
<keyword evidence="16" id="KW-1185">Reference proteome</keyword>
<reference evidence="15" key="1">
    <citation type="submission" date="2021-01" db="EMBL/GenBank/DDBJ databases">
        <title>A chromosome-scale assembly of European eel, Anguilla anguilla.</title>
        <authorList>
            <person name="Henkel C."/>
            <person name="Jong-Raadsen S.A."/>
            <person name="Dufour S."/>
            <person name="Weltzien F.-A."/>
            <person name="Palstra A.P."/>
            <person name="Pelster B."/>
            <person name="Spaink H.P."/>
            <person name="Van Den Thillart G.E."/>
            <person name="Jansen H."/>
            <person name="Zahm M."/>
            <person name="Klopp C."/>
            <person name="Cedric C."/>
            <person name="Louis A."/>
            <person name="Berthelot C."/>
            <person name="Parey E."/>
            <person name="Roest Crollius H."/>
            <person name="Montfort J."/>
            <person name="Robinson-Rechavi M."/>
            <person name="Bucao C."/>
            <person name="Bouchez O."/>
            <person name="Gislard M."/>
            <person name="Lluch J."/>
            <person name="Milhes M."/>
            <person name="Lampietro C."/>
            <person name="Lopez Roques C."/>
            <person name="Donnadieu C."/>
            <person name="Braasch I."/>
            <person name="Desvignes T."/>
            <person name="Postlethwait J."/>
            <person name="Bobe J."/>
            <person name="Guiguen Y."/>
            <person name="Dirks R."/>
        </authorList>
    </citation>
    <scope>NUCLEOTIDE SEQUENCE</scope>
    <source>
        <strain evidence="15">Tag_6206</strain>
        <tissue evidence="15">Liver</tissue>
    </source>
</reference>
<dbReference type="SUPFAM" id="SSF47672">
    <property type="entry name" value="Transferrin receptor-like dimerisation domain"/>
    <property type="match status" value="1"/>
</dbReference>
<comment type="subcellular location">
    <subcellularLocation>
        <location evidence="10">Cell membrane</location>
        <topology evidence="10">Single-pass type II membrane protein</topology>
    </subcellularLocation>
    <subcellularLocation>
        <location evidence="10">Melanosome</location>
    </subcellularLocation>
</comment>
<dbReference type="GO" id="GO:0006879">
    <property type="term" value="P:intracellular iron ion homeostasis"/>
    <property type="evidence" value="ECO:0007669"/>
    <property type="project" value="UniProtKB-UniRule"/>
</dbReference>
<keyword evidence="4" id="KW-0735">Signal-anchor</keyword>
<evidence type="ECO:0000313" key="15">
    <source>
        <dbReference type="EMBL" id="KAG5850452.1"/>
    </source>
</evidence>
<dbReference type="InterPro" id="IPR007365">
    <property type="entry name" value="TFR-like_dimer_dom"/>
</dbReference>
<keyword evidence="10" id="KW-0254">Endocytosis</keyword>
<dbReference type="InterPro" id="IPR007484">
    <property type="entry name" value="Peptidase_M28"/>
</dbReference>
<keyword evidence="10" id="KW-0564">Palmitate</keyword>
<evidence type="ECO:0000256" key="6">
    <source>
        <dbReference type="ARBA" id="ARBA00023136"/>
    </source>
</evidence>
<dbReference type="PANTHER" id="PTHR10404:SF26">
    <property type="entry name" value="TRANSFERRIN RECEPTOR PROTEIN 1"/>
    <property type="match status" value="1"/>
</dbReference>
<dbReference type="FunFam" id="1.20.930.40:FF:000002">
    <property type="entry name" value="Transferrin receptor protein 1"/>
    <property type="match status" value="1"/>
</dbReference>
<comment type="subunit">
    <text evidence="10">Homodimer; disulfide-linked.</text>
</comment>
<evidence type="ECO:0000313" key="16">
    <source>
        <dbReference type="Proteomes" id="UP001044222"/>
    </source>
</evidence>
<evidence type="ECO:0000256" key="4">
    <source>
        <dbReference type="ARBA" id="ARBA00022968"/>
    </source>
</evidence>
<comment type="caution">
    <text evidence="15">The sequence shown here is derived from an EMBL/GenBank/DDBJ whole genome shotgun (WGS) entry which is preliminary data.</text>
</comment>
<dbReference type="EMBL" id="JAFIRN010000004">
    <property type="protein sequence ID" value="KAG5850452.1"/>
    <property type="molecule type" value="Genomic_DNA"/>
</dbReference>
<dbReference type="SUPFAM" id="SSF53187">
    <property type="entry name" value="Zn-dependent exopeptidases"/>
    <property type="match status" value="1"/>
</dbReference>
<dbReference type="AlphaFoldDB" id="A0A9D3S526"/>
<evidence type="ECO:0000259" key="13">
    <source>
        <dbReference type="Pfam" id="PF04253"/>
    </source>
</evidence>
<dbReference type="FunFam" id="3.50.30.30:FF:000010">
    <property type="entry name" value="Transferrin receptor protein 1"/>
    <property type="match status" value="1"/>
</dbReference>
<dbReference type="GO" id="GO:0033572">
    <property type="term" value="P:transferrin transport"/>
    <property type="evidence" value="ECO:0007669"/>
    <property type="project" value="UniProtKB-UniRule"/>
</dbReference>
<dbReference type="Proteomes" id="UP001044222">
    <property type="component" value="Unassembled WGS sequence"/>
</dbReference>
<keyword evidence="10" id="KW-0449">Lipoprotein</keyword>
<keyword evidence="5 10" id="KW-1133">Transmembrane helix</keyword>
<evidence type="ECO:0000256" key="9">
    <source>
        <dbReference type="ARBA" id="ARBA00023180"/>
    </source>
</evidence>
<dbReference type="Pfam" id="PF04389">
    <property type="entry name" value="Peptidase_M28"/>
    <property type="match status" value="1"/>
</dbReference>
<dbReference type="PANTHER" id="PTHR10404">
    <property type="entry name" value="N-ACETYLATED-ALPHA-LINKED ACIDIC DIPEPTIDASE"/>
    <property type="match status" value="1"/>
</dbReference>
<evidence type="ECO:0000256" key="1">
    <source>
        <dbReference type="ARBA" id="ARBA00005634"/>
    </source>
</evidence>
<comment type="function">
    <text evidence="10">Cellular uptake of iron occurs via receptor-mediated endocytosis of ligand-occupied transferrin receptor into specialized endosomes. Endosomal acidification leads to iron release. The apotransferrin-receptor complex is then recycled to the cell surface with a return to neutral pH and the concomitant loss of affinity of apotransferrin for its receptor. Transferrin receptor is necessary for development of erythrocytes and the nervous system. Acts as a lipid sensor that regulates mitochondrial fusion by regulating activation of the JNK pathway.</text>
</comment>
<dbReference type="CDD" id="cd09848">
    <property type="entry name" value="M28_TfR"/>
    <property type="match status" value="1"/>
</dbReference>
<name>A0A9D3S526_ANGAN</name>
<dbReference type="Pfam" id="PF02225">
    <property type="entry name" value="PA"/>
    <property type="match status" value="1"/>
</dbReference>
<evidence type="ECO:0000256" key="10">
    <source>
        <dbReference type="RuleBase" id="RU367157"/>
    </source>
</evidence>
<keyword evidence="9 10" id="KW-0325">Glycoprotein</keyword>
<protein>
    <recommendedName>
        <fullName evidence="10">Transferrin receptor protein 1</fullName>
    </recommendedName>
</protein>
<evidence type="ECO:0000256" key="8">
    <source>
        <dbReference type="ARBA" id="ARBA00023170"/>
    </source>
</evidence>
<feature type="domain" description="Transferrin receptor-like dimerisation" evidence="13">
    <location>
        <begin position="663"/>
        <end position="774"/>
    </location>
</feature>
<evidence type="ECO:0000259" key="12">
    <source>
        <dbReference type="Pfam" id="PF02225"/>
    </source>
</evidence>
<evidence type="ECO:0000259" key="14">
    <source>
        <dbReference type="Pfam" id="PF04389"/>
    </source>
</evidence>
<evidence type="ECO:0000256" key="3">
    <source>
        <dbReference type="ARBA" id="ARBA00022692"/>
    </source>
</evidence>
<evidence type="ECO:0000256" key="2">
    <source>
        <dbReference type="ARBA" id="ARBA00022475"/>
    </source>
</evidence>
<organism evidence="15 16">
    <name type="scientific">Anguilla anguilla</name>
    <name type="common">European freshwater eel</name>
    <name type="synonym">Muraena anguilla</name>
    <dbReference type="NCBI Taxonomy" id="7936"/>
    <lineage>
        <taxon>Eukaryota</taxon>
        <taxon>Metazoa</taxon>
        <taxon>Chordata</taxon>
        <taxon>Craniata</taxon>
        <taxon>Vertebrata</taxon>
        <taxon>Euteleostomi</taxon>
        <taxon>Actinopterygii</taxon>
        <taxon>Neopterygii</taxon>
        <taxon>Teleostei</taxon>
        <taxon>Anguilliformes</taxon>
        <taxon>Anguillidae</taxon>
        <taxon>Anguilla</taxon>
    </lineage>
</organism>
<proteinExistence type="inferred from homology"/>
<dbReference type="Pfam" id="PF04253">
    <property type="entry name" value="TFR_dimer"/>
    <property type="match status" value="1"/>
</dbReference>